<feature type="binding site" evidence="7">
    <location>
        <position position="79"/>
    </location>
    <ligand>
        <name>Zn(2+)</name>
        <dbReference type="ChEBI" id="CHEBI:29105"/>
    </ligand>
</feature>
<dbReference type="EMBL" id="JAACJJ010000028">
    <property type="protein sequence ID" value="KAF5321608.1"/>
    <property type="molecule type" value="Genomic_DNA"/>
</dbReference>
<dbReference type="PANTHER" id="PTHR11002">
    <property type="entry name" value="CARBONIC ANHYDRASE"/>
    <property type="match status" value="1"/>
</dbReference>
<comment type="caution">
    <text evidence="9">The sequence shown here is derived from an EMBL/GenBank/DDBJ whole genome shotgun (WGS) entry which is preliminary data.</text>
</comment>
<evidence type="ECO:0000256" key="1">
    <source>
        <dbReference type="ARBA" id="ARBA00006217"/>
    </source>
</evidence>
<keyword evidence="3 7" id="KW-0479">Metal-binding</keyword>
<dbReference type="InterPro" id="IPR036874">
    <property type="entry name" value="Carbonic_anhydrase_sf"/>
</dbReference>
<keyword evidence="10" id="KW-1185">Reference proteome</keyword>
<dbReference type="SMART" id="SM00947">
    <property type="entry name" value="Pro_CA"/>
    <property type="match status" value="1"/>
</dbReference>
<evidence type="ECO:0000256" key="7">
    <source>
        <dbReference type="PIRSR" id="PIRSR601765-1"/>
    </source>
</evidence>
<dbReference type="InterPro" id="IPR001765">
    <property type="entry name" value="Carbonic_anhydrase"/>
</dbReference>
<keyword evidence="4 7" id="KW-0862">Zinc</keyword>
<dbReference type="AlphaFoldDB" id="A0A8H5BFN8"/>
<feature type="binding site" evidence="7">
    <location>
        <position position="133"/>
    </location>
    <ligand>
        <name>Zn(2+)</name>
        <dbReference type="ChEBI" id="CHEBI:29105"/>
    </ligand>
</feature>
<dbReference type="Gene3D" id="3.40.1050.10">
    <property type="entry name" value="Carbonic anhydrase"/>
    <property type="match status" value="1"/>
</dbReference>
<evidence type="ECO:0000313" key="10">
    <source>
        <dbReference type="Proteomes" id="UP000567179"/>
    </source>
</evidence>
<keyword evidence="5 8" id="KW-0456">Lyase</keyword>
<proteinExistence type="inferred from homology"/>
<sequence length="292" mass="31983">MGAVTTDMSQQQCEQCEQCQIHPTPPVPESQMNAQTELQWLEDGNKHFKDHINILHTGLFENTAAQPQRPPFLIIGCADSRASEATVFSMLPGTVFASRNIANQFHSSDTSTYSTLAYAVAGMNVNHVIVLGHYGCGGIEAAMKSPCPMPIDAAQGVVEAWVEPIRELIRNSDRSEIQLLRGEYAAGRVPIDIIIHQAAFRPLVEENVRASVVRIAASSVIVNHFARLRDPTNSKVHQGFCAEPPVEPTPVFIHGWVYDFADGNVYDLDVSVGPPGVHVPKSNFPKPPPSWI</sequence>
<feature type="binding site" evidence="7">
    <location>
        <position position="77"/>
    </location>
    <ligand>
        <name>Zn(2+)</name>
        <dbReference type="ChEBI" id="CHEBI:29105"/>
    </ligand>
</feature>
<accession>A0A8H5BFN8</accession>
<organism evidence="9 10">
    <name type="scientific">Psilocybe cf. subviscida</name>
    <dbReference type="NCBI Taxonomy" id="2480587"/>
    <lineage>
        <taxon>Eukaryota</taxon>
        <taxon>Fungi</taxon>
        <taxon>Dikarya</taxon>
        <taxon>Basidiomycota</taxon>
        <taxon>Agaricomycotina</taxon>
        <taxon>Agaricomycetes</taxon>
        <taxon>Agaricomycetidae</taxon>
        <taxon>Agaricales</taxon>
        <taxon>Agaricineae</taxon>
        <taxon>Strophariaceae</taxon>
        <taxon>Psilocybe</taxon>
    </lineage>
</organism>
<protein>
    <recommendedName>
        <fullName evidence="2 8">Carbonic anhydrase</fullName>
        <ecNumber evidence="2 8">4.2.1.1</ecNumber>
    </recommendedName>
    <alternativeName>
        <fullName evidence="8">Carbonate dehydratase</fullName>
    </alternativeName>
</protein>
<dbReference type="Pfam" id="PF00484">
    <property type="entry name" value="Pro_CA"/>
    <property type="match status" value="1"/>
</dbReference>
<dbReference type="Proteomes" id="UP000567179">
    <property type="component" value="Unassembled WGS sequence"/>
</dbReference>
<gene>
    <name evidence="9" type="ORF">D9619_002027</name>
</gene>
<feature type="binding site" evidence="7">
    <location>
        <position position="136"/>
    </location>
    <ligand>
        <name>Zn(2+)</name>
        <dbReference type="ChEBI" id="CHEBI:29105"/>
    </ligand>
</feature>
<dbReference type="SUPFAM" id="SSF53056">
    <property type="entry name" value="beta-carbonic anhydrase, cab"/>
    <property type="match status" value="1"/>
</dbReference>
<comment type="cofactor">
    <cofactor evidence="7">
        <name>Zn(2+)</name>
        <dbReference type="ChEBI" id="CHEBI:29105"/>
    </cofactor>
    <text evidence="7">Binds 1 zinc ion per subunit.</text>
</comment>
<comment type="catalytic activity">
    <reaction evidence="6 8">
        <text>hydrogencarbonate + H(+) = CO2 + H2O</text>
        <dbReference type="Rhea" id="RHEA:10748"/>
        <dbReference type="ChEBI" id="CHEBI:15377"/>
        <dbReference type="ChEBI" id="CHEBI:15378"/>
        <dbReference type="ChEBI" id="CHEBI:16526"/>
        <dbReference type="ChEBI" id="CHEBI:17544"/>
        <dbReference type="EC" id="4.2.1.1"/>
    </reaction>
</comment>
<evidence type="ECO:0000256" key="8">
    <source>
        <dbReference type="RuleBase" id="RU003956"/>
    </source>
</evidence>
<evidence type="ECO:0000256" key="6">
    <source>
        <dbReference type="ARBA" id="ARBA00048348"/>
    </source>
</evidence>
<comment type="similarity">
    <text evidence="1 8">Belongs to the beta-class carbonic anhydrase family.</text>
</comment>
<evidence type="ECO:0000256" key="3">
    <source>
        <dbReference type="ARBA" id="ARBA00022723"/>
    </source>
</evidence>
<evidence type="ECO:0000313" key="9">
    <source>
        <dbReference type="EMBL" id="KAF5321608.1"/>
    </source>
</evidence>
<comment type="function">
    <text evidence="8">Reversible hydration of carbon dioxide.</text>
</comment>
<reference evidence="9 10" key="1">
    <citation type="journal article" date="2020" name="ISME J.">
        <title>Uncovering the hidden diversity of litter-decomposition mechanisms in mushroom-forming fungi.</title>
        <authorList>
            <person name="Floudas D."/>
            <person name="Bentzer J."/>
            <person name="Ahren D."/>
            <person name="Johansson T."/>
            <person name="Persson P."/>
            <person name="Tunlid A."/>
        </authorList>
    </citation>
    <scope>NUCLEOTIDE SEQUENCE [LARGE SCALE GENOMIC DNA]</scope>
    <source>
        <strain evidence="9 10">CBS 101986</strain>
    </source>
</reference>
<dbReference type="OrthoDB" id="10248475at2759"/>
<name>A0A8H5BFN8_9AGAR</name>
<evidence type="ECO:0000256" key="4">
    <source>
        <dbReference type="ARBA" id="ARBA00022833"/>
    </source>
</evidence>
<dbReference type="EC" id="4.2.1.1" evidence="2 8"/>
<evidence type="ECO:0000256" key="2">
    <source>
        <dbReference type="ARBA" id="ARBA00012925"/>
    </source>
</evidence>
<evidence type="ECO:0000256" key="5">
    <source>
        <dbReference type="ARBA" id="ARBA00023239"/>
    </source>
</evidence>
<dbReference type="GO" id="GO:0008270">
    <property type="term" value="F:zinc ion binding"/>
    <property type="evidence" value="ECO:0007669"/>
    <property type="project" value="UniProtKB-UniRule"/>
</dbReference>
<dbReference type="GO" id="GO:0004089">
    <property type="term" value="F:carbonate dehydratase activity"/>
    <property type="evidence" value="ECO:0007669"/>
    <property type="project" value="UniProtKB-UniRule"/>
</dbReference>
<dbReference type="PANTHER" id="PTHR11002:SF76">
    <property type="entry name" value="CARBONIC ANHYDRASE"/>
    <property type="match status" value="1"/>
</dbReference>